<dbReference type="InterPro" id="IPR036390">
    <property type="entry name" value="WH_DNA-bd_sf"/>
</dbReference>
<dbReference type="InterPro" id="IPR011711">
    <property type="entry name" value="GntR_C"/>
</dbReference>
<evidence type="ECO:0000256" key="3">
    <source>
        <dbReference type="ARBA" id="ARBA00023163"/>
    </source>
</evidence>
<dbReference type="InterPro" id="IPR008920">
    <property type="entry name" value="TF_FadR/GntR_C"/>
</dbReference>
<name>A0ABW3NFX4_9BACI</name>
<reference evidence="6" key="1">
    <citation type="journal article" date="2019" name="Int. J. Syst. Evol. Microbiol.">
        <title>The Global Catalogue of Microorganisms (GCM) 10K type strain sequencing project: providing services to taxonomists for standard genome sequencing and annotation.</title>
        <authorList>
            <consortium name="The Broad Institute Genomics Platform"/>
            <consortium name="The Broad Institute Genome Sequencing Center for Infectious Disease"/>
            <person name="Wu L."/>
            <person name="Ma J."/>
        </authorList>
    </citation>
    <scope>NUCLEOTIDE SEQUENCE [LARGE SCALE GENOMIC DNA]</scope>
    <source>
        <strain evidence="6">CCUG 56608</strain>
    </source>
</reference>
<feature type="domain" description="HTH gntR-type" evidence="4">
    <location>
        <begin position="18"/>
        <end position="85"/>
    </location>
</feature>
<accession>A0ABW3NFX4</accession>
<dbReference type="PANTHER" id="PTHR43537">
    <property type="entry name" value="TRANSCRIPTIONAL REGULATOR, GNTR FAMILY"/>
    <property type="match status" value="1"/>
</dbReference>
<dbReference type="SMART" id="SM00895">
    <property type="entry name" value="FCD"/>
    <property type="match status" value="1"/>
</dbReference>
<dbReference type="Gene3D" id="1.20.120.530">
    <property type="entry name" value="GntR ligand-binding domain-like"/>
    <property type="match status" value="1"/>
</dbReference>
<protein>
    <submittedName>
        <fullName evidence="5">GntR family transcriptional regulator</fullName>
    </submittedName>
</protein>
<evidence type="ECO:0000313" key="5">
    <source>
        <dbReference type="EMBL" id="MFD1065556.1"/>
    </source>
</evidence>
<evidence type="ECO:0000313" key="6">
    <source>
        <dbReference type="Proteomes" id="UP001597041"/>
    </source>
</evidence>
<keyword evidence="3" id="KW-0804">Transcription</keyword>
<dbReference type="InterPro" id="IPR000524">
    <property type="entry name" value="Tscrpt_reg_HTH_GntR"/>
</dbReference>
<dbReference type="SUPFAM" id="SSF48008">
    <property type="entry name" value="GntR ligand-binding domain-like"/>
    <property type="match status" value="1"/>
</dbReference>
<dbReference type="Pfam" id="PF07729">
    <property type="entry name" value="FCD"/>
    <property type="match status" value="1"/>
</dbReference>
<dbReference type="RefSeq" id="WP_379591146.1">
    <property type="nucleotide sequence ID" value="NZ_JBHTKK010000004.1"/>
</dbReference>
<evidence type="ECO:0000256" key="1">
    <source>
        <dbReference type="ARBA" id="ARBA00023015"/>
    </source>
</evidence>
<dbReference type="Pfam" id="PF00392">
    <property type="entry name" value="GntR"/>
    <property type="match status" value="1"/>
</dbReference>
<gene>
    <name evidence="5" type="ORF">ACFQ19_05920</name>
</gene>
<evidence type="ECO:0000256" key="2">
    <source>
        <dbReference type="ARBA" id="ARBA00023125"/>
    </source>
</evidence>
<dbReference type="Proteomes" id="UP001597041">
    <property type="component" value="Unassembled WGS sequence"/>
</dbReference>
<dbReference type="SMART" id="SM00345">
    <property type="entry name" value="HTH_GNTR"/>
    <property type="match status" value="1"/>
</dbReference>
<proteinExistence type="predicted"/>
<dbReference type="EMBL" id="JBHTKK010000004">
    <property type="protein sequence ID" value="MFD1065556.1"/>
    <property type="molecule type" value="Genomic_DNA"/>
</dbReference>
<dbReference type="SUPFAM" id="SSF46785">
    <property type="entry name" value="Winged helix' DNA-binding domain"/>
    <property type="match status" value="1"/>
</dbReference>
<keyword evidence="1" id="KW-0805">Transcription regulation</keyword>
<comment type="caution">
    <text evidence="5">The sequence shown here is derived from an EMBL/GenBank/DDBJ whole genome shotgun (WGS) entry which is preliminary data.</text>
</comment>
<dbReference type="CDD" id="cd07377">
    <property type="entry name" value="WHTH_GntR"/>
    <property type="match status" value="1"/>
</dbReference>
<dbReference type="PANTHER" id="PTHR43537:SF24">
    <property type="entry name" value="GLUCONATE OPERON TRANSCRIPTIONAL REPRESSOR"/>
    <property type="match status" value="1"/>
</dbReference>
<dbReference type="Gene3D" id="1.10.10.10">
    <property type="entry name" value="Winged helix-like DNA-binding domain superfamily/Winged helix DNA-binding domain"/>
    <property type="match status" value="1"/>
</dbReference>
<dbReference type="PROSITE" id="PS50949">
    <property type="entry name" value="HTH_GNTR"/>
    <property type="match status" value="1"/>
</dbReference>
<organism evidence="5 6">
    <name type="scientific">Oceanobacillus locisalsi</name>
    <dbReference type="NCBI Taxonomy" id="546107"/>
    <lineage>
        <taxon>Bacteria</taxon>
        <taxon>Bacillati</taxon>
        <taxon>Bacillota</taxon>
        <taxon>Bacilli</taxon>
        <taxon>Bacillales</taxon>
        <taxon>Bacillaceae</taxon>
        <taxon>Oceanobacillus</taxon>
    </lineage>
</organism>
<keyword evidence="2" id="KW-0238">DNA-binding</keyword>
<keyword evidence="6" id="KW-1185">Reference proteome</keyword>
<evidence type="ECO:0000259" key="4">
    <source>
        <dbReference type="PROSITE" id="PS50949"/>
    </source>
</evidence>
<sequence length="233" mass="27229">MHTVYKKEVIIIVEIVKKTLKSQVYDYLREQIIVGKFKPGEKLIEEKIAETLQVSRSPIRESIRMLEQEGFLNLSKTGGVTVVEPSLTDFRYLYECRIGMESLAAYYAALRRTDDQLQLMKQEVENTAYHKEKQEDNEKRVTVAFHDIIMEASANPFLISMLRTLRGVNSFYREVIVDQDPTYRETAYMDHEQIWEAIAKQDADAAKELMKQHIERDFTHFKNLNKDALEGLD</sequence>
<dbReference type="InterPro" id="IPR036388">
    <property type="entry name" value="WH-like_DNA-bd_sf"/>
</dbReference>